<dbReference type="STRING" id="1519643.SAMN06295933_1883"/>
<keyword evidence="3" id="KW-1185">Reference proteome</keyword>
<name>A0A1X7DGQ0_9BACT</name>
<accession>A0A1X7DGQ0</accession>
<feature type="transmembrane region" description="Helical" evidence="1">
    <location>
        <begin position="40"/>
        <end position="59"/>
    </location>
</feature>
<keyword evidence="1" id="KW-0472">Membrane</keyword>
<feature type="transmembrane region" description="Helical" evidence="1">
    <location>
        <begin position="71"/>
        <end position="90"/>
    </location>
</feature>
<reference evidence="3" key="1">
    <citation type="submission" date="2017-04" db="EMBL/GenBank/DDBJ databases">
        <authorList>
            <person name="Varghese N."/>
            <person name="Submissions S."/>
        </authorList>
    </citation>
    <scope>NUCLEOTIDE SEQUENCE [LARGE SCALE GENOMIC DNA]</scope>
    <source>
        <strain evidence="3">K3S</strain>
    </source>
</reference>
<dbReference type="RefSeq" id="WP_085101553.1">
    <property type="nucleotide sequence ID" value="NZ_FWZU01000003.1"/>
</dbReference>
<dbReference type="Pfam" id="PF05437">
    <property type="entry name" value="AzlD"/>
    <property type="match status" value="1"/>
</dbReference>
<protein>
    <submittedName>
        <fullName evidence="2">Branched-chain amino acid transport protein</fullName>
    </submittedName>
</protein>
<evidence type="ECO:0000313" key="2">
    <source>
        <dbReference type="EMBL" id="SMF15309.1"/>
    </source>
</evidence>
<dbReference type="InterPro" id="IPR008407">
    <property type="entry name" value="Brnchd-chn_aa_trnsp_AzlD"/>
</dbReference>
<proteinExistence type="predicted"/>
<sequence>MDQKLIFLIIVGMMAVTYGPRLLPALTLSSRDLPPVVVRWLGYVPTAVLSALLVPSLLAPEGVINLGFDNIYFWVAVPTFGVAMFTRNFFGTVAFGMGMVAAVRYFI</sequence>
<evidence type="ECO:0000256" key="1">
    <source>
        <dbReference type="SAM" id="Phobius"/>
    </source>
</evidence>
<keyword evidence="1" id="KW-1133">Transmembrane helix</keyword>
<dbReference type="AlphaFoldDB" id="A0A1X7DGQ0"/>
<dbReference type="OrthoDB" id="7870017at2"/>
<dbReference type="EMBL" id="FWZU01000003">
    <property type="protein sequence ID" value="SMF15309.1"/>
    <property type="molecule type" value="Genomic_DNA"/>
</dbReference>
<keyword evidence="1" id="KW-0812">Transmembrane</keyword>
<evidence type="ECO:0000313" key="3">
    <source>
        <dbReference type="Proteomes" id="UP000192906"/>
    </source>
</evidence>
<dbReference type="Proteomes" id="UP000192906">
    <property type="component" value="Unassembled WGS sequence"/>
</dbReference>
<organism evidence="2 3">
    <name type="scientific">Desulfovibrio gilichinskyi</name>
    <dbReference type="NCBI Taxonomy" id="1519643"/>
    <lineage>
        <taxon>Bacteria</taxon>
        <taxon>Pseudomonadati</taxon>
        <taxon>Thermodesulfobacteriota</taxon>
        <taxon>Desulfovibrionia</taxon>
        <taxon>Desulfovibrionales</taxon>
        <taxon>Desulfovibrionaceae</taxon>
        <taxon>Desulfovibrio</taxon>
    </lineage>
</organism>
<gene>
    <name evidence="2" type="ORF">SAMN06295933_1883</name>
</gene>
<feature type="transmembrane region" description="Helical" evidence="1">
    <location>
        <begin position="6"/>
        <end position="28"/>
    </location>
</feature>